<feature type="region of interest" description="Disordered" evidence="1">
    <location>
        <begin position="134"/>
        <end position="243"/>
    </location>
</feature>
<evidence type="ECO:0000259" key="3">
    <source>
        <dbReference type="Pfam" id="PF04155"/>
    </source>
</evidence>
<evidence type="ECO:0000313" key="5">
    <source>
        <dbReference type="WBParaSite" id="L893_g19103.t2"/>
    </source>
</evidence>
<organism evidence="4 5">
    <name type="scientific">Steinernema glaseri</name>
    <dbReference type="NCBI Taxonomy" id="37863"/>
    <lineage>
        <taxon>Eukaryota</taxon>
        <taxon>Metazoa</taxon>
        <taxon>Ecdysozoa</taxon>
        <taxon>Nematoda</taxon>
        <taxon>Chromadorea</taxon>
        <taxon>Rhabditida</taxon>
        <taxon>Tylenchina</taxon>
        <taxon>Panagrolaimomorpha</taxon>
        <taxon>Strongyloidoidea</taxon>
        <taxon>Steinernematidae</taxon>
        <taxon>Steinernema</taxon>
    </lineage>
</organism>
<protein>
    <submittedName>
        <fullName evidence="5">Ground-like domain-containing protein</fullName>
    </submittedName>
</protein>
<name>A0A1I7YRY4_9BILA</name>
<feature type="domain" description="Ground-like" evidence="3">
    <location>
        <begin position="241"/>
        <end position="312"/>
    </location>
</feature>
<sequence>MDIAAAHRLQTMLPNALLLLALSALPSVVAGQCNCGTDCPAPASCGCGSRTRYIIVRPASGISGQCAPSCTPTAQQCSSYGGGGGSGGGYSSGASYSYPAPAPATSYSYPAPAPSFQQTSYVAAPQAPTQVAPSFGGSSYSSGGGGGGGSSYSTGGGGGGSSYSTGGGGSSGGGYRVHSFAQTQQVDGSMEGDTETGQDAAVEDGKKPPSPRVPTQEPVSAETFADEDARKARSSKTLASDPKCNSASLRKVMDEHMVATNPNESKRRIHKATNGEADRGVDVICSTSPFSYRIATDRFCEVSKGGVICFAFQHYNSRR</sequence>
<keyword evidence="2" id="KW-0732">Signal</keyword>
<feature type="signal peptide" evidence="2">
    <location>
        <begin position="1"/>
        <end position="31"/>
    </location>
</feature>
<dbReference type="AlphaFoldDB" id="A0A1I7YRY4"/>
<feature type="compositionally biased region" description="Gly residues" evidence="1">
    <location>
        <begin position="142"/>
        <end position="175"/>
    </location>
</feature>
<accession>A0A1I7YRY4</accession>
<dbReference type="Pfam" id="PF04155">
    <property type="entry name" value="Ground-like"/>
    <property type="match status" value="1"/>
</dbReference>
<reference evidence="5" key="1">
    <citation type="submission" date="2016-11" db="UniProtKB">
        <authorList>
            <consortium name="WormBaseParasite"/>
        </authorList>
    </citation>
    <scope>IDENTIFICATION</scope>
</reference>
<evidence type="ECO:0000256" key="2">
    <source>
        <dbReference type="SAM" id="SignalP"/>
    </source>
</evidence>
<keyword evidence="4" id="KW-1185">Reference proteome</keyword>
<proteinExistence type="predicted"/>
<dbReference type="WBParaSite" id="L893_g19103.t2">
    <property type="protein sequence ID" value="L893_g19103.t2"/>
    <property type="gene ID" value="L893_g19103"/>
</dbReference>
<evidence type="ECO:0000256" key="1">
    <source>
        <dbReference type="SAM" id="MobiDB-lite"/>
    </source>
</evidence>
<feature type="chain" id="PRO_5009312487" evidence="2">
    <location>
        <begin position="32"/>
        <end position="319"/>
    </location>
</feature>
<dbReference type="InterPro" id="IPR007284">
    <property type="entry name" value="Ground-like_dom"/>
</dbReference>
<dbReference type="Proteomes" id="UP000095287">
    <property type="component" value="Unplaced"/>
</dbReference>
<evidence type="ECO:0000313" key="4">
    <source>
        <dbReference type="Proteomes" id="UP000095287"/>
    </source>
</evidence>